<dbReference type="CDD" id="cd04301">
    <property type="entry name" value="NAT_SF"/>
    <property type="match status" value="1"/>
</dbReference>
<dbReference type="GO" id="GO:0004343">
    <property type="term" value="F:glucosamine 6-phosphate N-acetyltransferase activity"/>
    <property type="evidence" value="ECO:0007669"/>
    <property type="project" value="UniProtKB-UniRule"/>
</dbReference>
<reference evidence="3 4" key="1">
    <citation type="journal article" date="2013" name="BMC Genomics">
        <title>Genomics-driven discovery of the pneumocandin biosynthetic gene cluster in the fungus Glarea lozoyensis.</title>
        <authorList>
            <person name="Chen L."/>
            <person name="Yue Q."/>
            <person name="Zhang X."/>
            <person name="Xiang M."/>
            <person name="Wang C."/>
            <person name="Li S."/>
            <person name="Che Y."/>
            <person name="Ortiz-Lopez F.J."/>
            <person name="Bills G.F."/>
            <person name="Liu X."/>
            <person name="An Z."/>
        </authorList>
    </citation>
    <scope>NUCLEOTIDE SEQUENCE [LARGE SCALE GENOMIC DNA]</scope>
    <source>
        <strain evidence="4">ATCC 20868 / MF5171</strain>
    </source>
</reference>
<gene>
    <name evidence="3" type="ORF">GLAREA_03673</name>
</gene>
<dbReference type="KEGG" id="glz:GLAREA_03673"/>
<dbReference type="GO" id="GO:0006048">
    <property type="term" value="P:UDP-N-acetylglucosamine biosynthetic process"/>
    <property type="evidence" value="ECO:0007669"/>
    <property type="project" value="UniProtKB-UniRule"/>
</dbReference>
<dbReference type="eggNOG" id="KOG3396">
    <property type="taxonomic scope" value="Eukaryota"/>
</dbReference>
<dbReference type="AlphaFoldDB" id="S3DFF4"/>
<dbReference type="PROSITE" id="PS51186">
    <property type="entry name" value="GNAT"/>
    <property type="match status" value="1"/>
</dbReference>
<dbReference type="STRING" id="1116229.S3DFF4"/>
<dbReference type="OrthoDB" id="10039976at2759"/>
<feature type="domain" description="N-acetyltransferase" evidence="2">
    <location>
        <begin position="21"/>
        <end position="173"/>
    </location>
</feature>
<evidence type="ECO:0000259" key="2">
    <source>
        <dbReference type="PROSITE" id="PS51186"/>
    </source>
</evidence>
<evidence type="ECO:0000256" key="1">
    <source>
        <dbReference type="RuleBase" id="RU365086"/>
    </source>
</evidence>
<proteinExistence type="inferred from homology"/>
<dbReference type="InterPro" id="IPR016181">
    <property type="entry name" value="Acyl_CoA_acyltransferase"/>
</dbReference>
<comment type="similarity">
    <text evidence="1">Belongs to the acetyltransferase family. GNA1 subfamily.</text>
</comment>
<evidence type="ECO:0000313" key="3">
    <source>
        <dbReference type="EMBL" id="EPE30706.1"/>
    </source>
</evidence>
<evidence type="ECO:0000313" key="4">
    <source>
        <dbReference type="Proteomes" id="UP000016922"/>
    </source>
</evidence>
<keyword evidence="1 3" id="KW-0808">Transferase</keyword>
<protein>
    <recommendedName>
        <fullName evidence="1">Glucosamine 6-phosphate N-acetyltransferase</fullName>
        <ecNumber evidence="1">2.3.1.4</ecNumber>
    </recommendedName>
</protein>
<dbReference type="HOGENOM" id="CLU_072095_0_1_1"/>
<dbReference type="Gene3D" id="3.40.630.30">
    <property type="match status" value="1"/>
</dbReference>
<dbReference type="Proteomes" id="UP000016922">
    <property type="component" value="Unassembled WGS sequence"/>
</dbReference>
<dbReference type="EC" id="2.3.1.4" evidence="1"/>
<dbReference type="RefSeq" id="XP_008082117.1">
    <property type="nucleotide sequence ID" value="XM_008083926.1"/>
</dbReference>
<dbReference type="OMA" id="LVVEMKF"/>
<dbReference type="PANTHER" id="PTHR13355">
    <property type="entry name" value="GLUCOSAMINE 6-PHOSPHATE N-ACETYLTRANSFERASE"/>
    <property type="match status" value="1"/>
</dbReference>
<dbReference type="SUPFAM" id="SSF55729">
    <property type="entry name" value="Acyl-CoA N-acyltransferases (Nat)"/>
    <property type="match status" value="1"/>
</dbReference>
<dbReference type="GeneID" id="19462728"/>
<comment type="catalytic activity">
    <reaction evidence="1">
        <text>D-glucosamine 6-phosphate + acetyl-CoA = N-acetyl-D-glucosamine 6-phosphate + CoA + H(+)</text>
        <dbReference type="Rhea" id="RHEA:10292"/>
        <dbReference type="ChEBI" id="CHEBI:15378"/>
        <dbReference type="ChEBI" id="CHEBI:57287"/>
        <dbReference type="ChEBI" id="CHEBI:57288"/>
        <dbReference type="ChEBI" id="CHEBI:57513"/>
        <dbReference type="ChEBI" id="CHEBI:58725"/>
        <dbReference type="EC" id="2.3.1.4"/>
    </reaction>
</comment>
<dbReference type="InterPro" id="IPR039143">
    <property type="entry name" value="GNPNAT1-like"/>
</dbReference>
<dbReference type="PANTHER" id="PTHR13355:SF11">
    <property type="entry name" value="GLUCOSAMINE 6-PHOSPHATE N-ACETYLTRANSFERASE"/>
    <property type="match status" value="1"/>
</dbReference>
<dbReference type="Pfam" id="PF00583">
    <property type="entry name" value="Acetyltransf_1"/>
    <property type="match status" value="1"/>
</dbReference>
<dbReference type="InterPro" id="IPR000182">
    <property type="entry name" value="GNAT_dom"/>
</dbReference>
<dbReference type="EMBL" id="KE145363">
    <property type="protein sequence ID" value="EPE30706.1"/>
    <property type="molecule type" value="Genomic_DNA"/>
</dbReference>
<keyword evidence="1 3" id="KW-0012">Acyltransferase</keyword>
<keyword evidence="4" id="KW-1185">Reference proteome</keyword>
<organism evidence="3 4">
    <name type="scientific">Glarea lozoyensis (strain ATCC 20868 / MF5171)</name>
    <dbReference type="NCBI Taxonomy" id="1116229"/>
    <lineage>
        <taxon>Eukaryota</taxon>
        <taxon>Fungi</taxon>
        <taxon>Dikarya</taxon>
        <taxon>Ascomycota</taxon>
        <taxon>Pezizomycotina</taxon>
        <taxon>Leotiomycetes</taxon>
        <taxon>Helotiales</taxon>
        <taxon>Helotiaceae</taxon>
        <taxon>Glarea</taxon>
    </lineage>
</organism>
<name>S3DFF4_GLAL2</name>
<dbReference type="UniPathway" id="UPA00113">
    <property type="reaction ID" value="UER00529"/>
</dbReference>
<accession>S3DFF4</accession>
<sequence length="174" mass="19521">MATNYLFSPSLTPSTPLPTNFKFRPLSRDDYDAGHLDVLRDLAEVGPITKEQWTERYDWMKGSQGSYYVLVIEHEGKVVGTGTLIAEKKFPLSLFRLGVQGHIEDISIKKEFQGKGLGKALLAALGEVAKGAGCYKSILDCNAQKSEFYVKCGFEKKGMEMEMYFDEEARKFSV</sequence>
<comment type="pathway">
    <text evidence="1">Nucleotide-sugar biosynthesis; UDP-N-acetyl-alpha-D-glucosamine biosynthesis; N-acetyl-alpha-D-glucosamine 1-phosphate from alpha-D-glucosamine 6-phosphate (route I): step 1/2.</text>
</comment>